<organism evidence="11 12">
    <name type="scientific">Saccharothrix longispora</name>
    <dbReference type="NCBI Taxonomy" id="33920"/>
    <lineage>
        <taxon>Bacteria</taxon>
        <taxon>Bacillati</taxon>
        <taxon>Actinomycetota</taxon>
        <taxon>Actinomycetes</taxon>
        <taxon>Pseudonocardiales</taxon>
        <taxon>Pseudonocardiaceae</taxon>
        <taxon>Saccharothrix</taxon>
    </lineage>
</organism>
<accession>A0ABU1Q5I2</accession>
<comment type="caution">
    <text evidence="11">The sequence shown here is derived from an EMBL/GenBank/DDBJ whole genome shotgun (WGS) entry which is preliminary data.</text>
</comment>
<protein>
    <submittedName>
        <fullName evidence="11">ATP-binding cassette subfamily B protein</fullName>
    </submittedName>
</protein>
<keyword evidence="12" id="KW-1185">Reference proteome</keyword>
<evidence type="ECO:0000256" key="8">
    <source>
        <dbReference type="SAM" id="Phobius"/>
    </source>
</evidence>
<feature type="domain" description="ABC transmembrane type-1" evidence="10">
    <location>
        <begin position="77"/>
        <end position="365"/>
    </location>
</feature>
<feature type="transmembrane region" description="Helical" evidence="8">
    <location>
        <begin position="193"/>
        <end position="213"/>
    </location>
</feature>
<keyword evidence="5 8" id="KW-1133">Transmembrane helix</keyword>
<evidence type="ECO:0000256" key="7">
    <source>
        <dbReference type="SAM" id="MobiDB-lite"/>
    </source>
</evidence>
<keyword evidence="3" id="KW-0547">Nucleotide-binding</keyword>
<evidence type="ECO:0000259" key="9">
    <source>
        <dbReference type="PROSITE" id="PS50893"/>
    </source>
</evidence>
<dbReference type="Gene3D" id="1.20.1560.10">
    <property type="entry name" value="ABC transporter type 1, transmembrane domain"/>
    <property type="match status" value="1"/>
</dbReference>
<dbReference type="GO" id="GO:0005524">
    <property type="term" value="F:ATP binding"/>
    <property type="evidence" value="ECO:0007669"/>
    <property type="project" value="UniProtKB-KW"/>
</dbReference>
<dbReference type="SUPFAM" id="SSF90123">
    <property type="entry name" value="ABC transporter transmembrane region"/>
    <property type="match status" value="1"/>
</dbReference>
<dbReference type="InterPro" id="IPR003593">
    <property type="entry name" value="AAA+_ATPase"/>
</dbReference>
<evidence type="ECO:0000256" key="2">
    <source>
        <dbReference type="ARBA" id="ARBA00022692"/>
    </source>
</evidence>
<dbReference type="Proteomes" id="UP001268819">
    <property type="component" value="Unassembled WGS sequence"/>
</dbReference>
<dbReference type="SMART" id="SM00382">
    <property type="entry name" value="AAA"/>
    <property type="match status" value="1"/>
</dbReference>
<dbReference type="Pfam" id="PF00005">
    <property type="entry name" value="ABC_tran"/>
    <property type="match status" value="1"/>
</dbReference>
<dbReference type="PANTHER" id="PTHR24221">
    <property type="entry name" value="ATP-BINDING CASSETTE SUB-FAMILY B"/>
    <property type="match status" value="1"/>
</dbReference>
<proteinExistence type="predicted"/>
<feature type="transmembrane region" description="Helical" evidence="8">
    <location>
        <begin position="118"/>
        <end position="141"/>
    </location>
</feature>
<evidence type="ECO:0000256" key="3">
    <source>
        <dbReference type="ARBA" id="ARBA00022741"/>
    </source>
</evidence>
<evidence type="ECO:0000313" key="11">
    <source>
        <dbReference type="EMBL" id="MDR6598147.1"/>
    </source>
</evidence>
<feature type="region of interest" description="Disordered" evidence="7">
    <location>
        <begin position="1"/>
        <end position="26"/>
    </location>
</feature>
<dbReference type="InterPro" id="IPR039421">
    <property type="entry name" value="Type_1_exporter"/>
</dbReference>
<reference evidence="11 12" key="1">
    <citation type="submission" date="2023-07" db="EMBL/GenBank/DDBJ databases">
        <title>Sequencing the genomes of 1000 actinobacteria strains.</title>
        <authorList>
            <person name="Klenk H.-P."/>
        </authorList>
    </citation>
    <scope>NUCLEOTIDE SEQUENCE [LARGE SCALE GENOMIC DNA]</scope>
    <source>
        <strain evidence="11 12">DSM 43749</strain>
    </source>
</reference>
<gene>
    <name evidence="11" type="ORF">J2S66_006531</name>
</gene>
<evidence type="ECO:0000256" key="6">
    <source>
        <dbReference type="ARBA" id="ARBA00023136"/>
    </source>
</evidence>
<dbReference type="InterPro" id="IPR011527">
    <property type="entry name" value="ABC1_TM_dom"/>
</dbReference>
<evidence type="ECO:0000256" key="5">
    <source>
        <dbReference type="ARBA" id="ARBA00022989"/>
    </source>
</evidence>
<dbReference type="PROSITE" id="PS00211">
    <property type="entry name" value="ABC_TRANSPORTER_1"/>
    <property type="match status" value="1"/>
</dbReference>
<keyword evidence="2 8" id="KW-0812">Transmembrane</keyword>
<dbReference type="InterPro" id="IPR017871">
    <property type="entry name" value="ABC_transporter-like_CS"/>
</dbReference>
<dbReference type="InterPro" id="IPR003439">
    <property type="entry name" value="ABC_transporter-like_ATP-bd"/>
</dbReference>
<keyword evidence="6 8" id="KW-0472">Membrane</keyword>
<dbReference type="EMBL" id="JAVDSG010000001">
    <property type="protein sequence ID" value="MDR6598147.1"/>
    <property type="molecule type" value="Genomic_DNA"/>
</dbReference>
<feature type="domain" description="ABC transporter" evidence="9">
    <location>
        <begin position="404"/>
        <end position="643"/>
    </location>
</feature>
<dbReference type="InterPro" id="IPR036640">
    <property type="entry name" value="ABC1_TM_sf"/>
</dbReference>
<feature type="transmembrane region" description="Helical" evidence="8">
    <location>
        <begin position="75"/>
        <end position="98"/>
    </location>
</feature>
<dbReference type="RefSeq" id="WP_310312275.1">
    <property type="nucleotide sequence ID" value="NZ_BAAAXB010000001.1"/>
</dbReference>
<evidence type="ECO:0000313" key="12">
    <source>
        <dbReference type="Proteomes" id="UP001268819"/>
    </source>
</evidence>
<dbReference type="PROSITE" id="PS50893">
    <property type="entry name" value="ABC_TRANSPORTER_2"/>
    <property type="match status" value="1"/>
</dbReference>
<feature type="transmembrane region" description="Helical" evidence="8">
    <location>
        <begin position="219"/>
        <end position="236"/>
    </location>
</feature>
<sequence>MGPAGSSTTSTATPSGTAPSAVPGTTLIGVENVATPRWARRRSGETSVSLGKALRSLPAAVAMVSRVAWRTSPRLTVLAGVVHVLSGCVTAFGLLATADVFSALLRDEPTPDRLVQALPALAVVIGSFVVRALLDTAVSAVESSLRPRVTRAANDEVTAVLVRAELLAFEDADFRELARQGGRRGVRSLETSLRYLAALLSGGISLVAAVVTVAVLNPWLAPALLLAAFANAWAAARASKMRYEHFLGSVTRNTRKGVVEEVATERDFALERHALTLQEQLLAEHRRISDSLVVDEIRMAHRTNLVGLVGRALAGVGTGAAYLVLGLLLHTGAMELALAGTAVLAMRTGFSSLASTTRAVNSLYEDSFYIDFYKKLLVEGAERAQGRRVRGGSPTTAPADPELITLDGVSFTYPGAPKPALRDVDLTVARGEVIALVGENGSGKTTLGKVLTGLYPASSGAVRWDGVDLAEADPTSVHSSIAVIAQDPAQWPMTARNNVTVGRLGRDDERAYEEAVVKSGADEVLATLPAGPDTVLSRQFNDGQDLSGGQWQRMGIARGMFRDAAVLVADEPTAALDAKAEARVFEGLREATASRTTILVTHRLANIRNADRIVVLDQGRVVEQGTHEELMALRGHYHELFELQASAYRGGLLAPAAEWTAEQTTE</sequence>
<name>A0ABU1Q5I2_9PSEU</name>
<dbReference type="PANTHER" id="PTHR24221:SF646">
    <property type="entry name" value="HAEMOLYSIN SECRETION ATP-BINDING PROTEIN"/>
    <property type="match status" value="1"/>
</dbReference>
<comment type="subcellular location">
    <subcellularLocation>
        <location evidence="1">Cell membrane</location>
        <topology evidence="1">Multi-pass membrane protein</topology>
    </subcellularLocation>
</comment>
<dbReference type="Gene3D" id="3.40.50.300">
    <property type="entry name" value="P-loop containing nucleotide triphosphate hydrolases"/>
    <property type="match status" value="1"/>
</dbReference>
<dbReference type="PROSITE" id="PS50929">
    <property type="entry name" value="ABC_TM1F"/>
    <property type="match status" value="1"/>
</dbReference>
<dbReference type="SUPFAM" id="SSF52540">
    <property type="entry name" value="P-loop containing nucleoside triphosphate hydrolases"/>
    <property type="match status" value="1"/>
</dbReference>
<keyword evidence="4 11" id="KW-0067">ATP-binding</keyword>
<feature type="compositionally biased region" description="Low complexity" evidence="7">
    <location>
        <begin position="1"/>
        <end position="21"/>
    </location>
</feature>
<feature type="transmembrane region" description="Helical" evidence="8">
    <location>
        <begin position="308"/>
        <end position="329"/>
    </location>
</feature>
<dbReference type="InterPro" id="IPR027417">
    <property type="entry name" value="P-loop_NTPase"/>
</dbReference>
<evidence type="ECO:0000256" key="1">
    <source>
        <dbReference type="ARBA" id="ARBA00004651"/>
    </source>
</evidence>
<evidence type="ECO:0000256" key="4">
    <source>
        <dbReference type="ARBA" id="ARBA00022840"/>
    </source>
</evidence>
<evidence type="ECO:0000259" key="10">
    <source>
        <dbReference type="PROSITE" id="PS50929"/>
    </source>
</evidence>